<dbReference type="OrthoDB" id="415230at2759"/>
<evidence type="ECO:0000313" key="2">
    <source>
        <dbReference type="EMBL" id="CAH1795532.1"/>
    </source>
</evidence>
<name>A0A8J1XY67_OWEFU</name>
<dbReference type="Proteomes" id="UP000749559">
    <property type="component" value="Unassembled WGS sequence"/>
</dbReference>
<gene>
    <name evidence="2" type="ORF">OFUS_LOCUS20063</name>
</gene>
<feature type="compositionally biased region" description="Acidic residues" evidence="1">
    <location>
        <begin position="152"/>
        <end position="184"/>
    </location>
</feature>
<evidence type="ECO:0000313" key="3">
    <source>
        <dbReference type="Proteomes" id="UP000749559"/>
    </source>
</evidence>
<protein>
    <submittedName>
        <fullName evidence="2">Uncharacterized protein</fullName>
    </submittedName>
</protein>
<sequence>MFLPPSNIHYIQTAGKNNLMDQAMNQEILEIHSKKILENGDFPKIQVVEKGGHWFALNNSQLELCRKLEKEGKCSKVKIDILPLNQIPIDIAKMMIVTDDIEPQYEKGSSNKGYHKLDQADGDTLQVKSDSTSATSEEECETYGTSSHSDVETDSECDWSVDGLDDEISDAESEASDSDTDTDEERSSGDERESLL</sequence>
<organism evidence="2 3">
    <name type="scientific">Owenia fusiformis</name>
    <name type="common">Polychaete worm</name>
    <dbReference type="NCBI Taxonomy" id="6347"/>
    <lineage>
        <taxon>Eukaryota</taxon>
        <taxon>Metazoa</taxon>
        <taxon>Spiralia</taxon>
        <taxon>Lophotrochozoa</taxon>
        <taxon>Annelida</taxon>
        <taxon>Polychaeta</taxon>
        <taxon>Sedentaria</taxon>
        <taxon>Canalipalpata</taxon>
        <taxon>Sabellida</taxon>
        <taxon>Oweniida</taxon>
        <taxon>Oweniidae</taxon>
        <taxon>Owenia</taxon>
    </lineage>
</organism>
<reference evidence="2" key="1">
    <citation type="submission" date="2022-03" db="EMBL/GenBank/DDBJ databases">
        <authorList>
            <person name="Martin C."/>
        </authorList>
    </citation>
    <scope>NUCLEOTIDE SEQUENCE</scope>
</reference>
<dbReference type="EMBL" id="CAIIXF020000009">
    <property type="protein sequence ID" value="CAH1795532.1"/>
    <property type="molecule type" value="Genomic_DNA"/>
</dbReference>
<keyword evidence="3" id="KW-1185">Reference proteome</keyword>
<comment type="caution">
    <text evidence="2">The sequence shown here is derived from an EMBL/GenBank/DDBJ whole genome shotgun (WGS) entry which is preliminary data.</text>
</comment>
<dbReference type="AlphaFoldDB" id="A0A8J1XY67"/>
<evidence type="ECO:0000256" key="1">
    <source>
        <dbReference type="SAM" id="MobiDB-lite"/>
    </source>
</evidence>
<feature type="compositionally biased region" description="Basic and acidic residues" evidence="1">
    <location>
        <begin position="185"/>
        <end position="196"/>
    </location>
</feature>
<proteinExistence type="predicted"/>
<feature type="region of interest" description="Disordered" evidence="1">
    <location>
        <begin position="107"/>
        <end position="196"/>
    </location>
</feature>
<accession>A0A8J1XY67</accession>